<organism evidence="1 2">
    <name type="scientific">Suillus fuscotomentosus</name>
    <dbReference type="NCBI Taxonomy" id="1912939"/>
    <lineage>
        <taxon>Eukaryota</taxon>
        <taxon>Fungi</taxon>
        <taxon>Dikarya</taxon>
        <taxon>Basidiomycota</taxon>
        <taxon>Agaricomycotina</taxon>
        <taxon>Agaricomycetes</taxon>
        <taxon>Agaricomycetidae</taxon>
        <taxon>Boletales</taxon>
        <taxon>Suillineae</taxon>
        <taxon>Suillaceae</taxon>
        <taxon>Suillus</taxon>
    </lineage>
</organism>
<dbReference type="AlphaFoldDB" id="A0AAD4DX21"/>
<proteinExistence type="predicted"/>
<comment type="caution">
    <text evidence="1">The sequence shown here is derived from an EMBL/GenBank/DDBJ whole genome shotgun (WGS) entry which is preliminary data.</text>
</comment>
<feature type="non-terminal residue" evidence="1">
    <location>
        <position position="1"/>
    </location>
</feature>
<evidence type="ECO:0000313" key="2">
    <source>
        <dbReference type="Proteomes" id="UP001195769"/>
    </source>
</evidence>
<dbReference type="GeneID" id="64668282"/>
<name>A0AAD4DX21_9AGAM</name>
<dbReference type="RefSeq" id="XP_041221309.1">
    <property type="nucleotide sequence ID" value="XM_041373984.1"/>
</dbReference>
<sequence>MMADYGMITDNGSMPYVPAPSDEGFDLSHEGGEYEALQGLSRTMADLSGFHYVGPRTRHDRIELQNNHWDMQMDKFVNAYLDYQSRDSGDGMPS</sequence>
<dbReference type="EMBL" id="JABBWK010000063">
    <property type="protein sequence ID" value="KAG1895733.1"/>
    <property type="molecule type" value="Genomic_DNA"/>
</dbReference>
<keyword evidence="2" id="KW-1185">Reference proteome</keyword>
<protein>
    <submittedName>
        <fullName evidence="1">Uncharacterized protein</fullName>
    </submittedName>
</protein>
<accession>A0AAD4DX21</accession>
<reference evidence="1" key="1">
    <citation type="journal article" date="2020" name="New Phytol.">
        <title>Comparative genomics reveals dynamic genome evolution in host specialist ectomycorrhizal fungi.</title>
        <authorList>
            <person name="Lofgren L.A."/>
            <person name="Nguyen N.H."/>
            <person name="Vilgalys R."/>
            <person name="Ruytinx J."/>
            <person name="Liao H.L."/>
            <person name="Branco S."/>
            <person name="Kuo A."/>
            <person name="LaButti K."/>
            <person name="Lipzen A."/>
            <person name="Andreopoulos W."/>
            <person name="Pangilinan J."/>
            <person name="Riley R."/>
            <person name="Hundley H."/>
            <person name="Na H."/>
            <person name="Barry K."/>
            <person name="Grigoriev I.V."/>
            <person name="Stajich J.E."/>
            <person name="Kennedy P.G."/>
        </authorList>
    </citation>
    <scope>NUCLEOTIDE SEQUENCE</scope>
    <source>
        <strain evidence="1">FC203</strain>
    </source>
</reference>
<dbReference type="Proteomes" id="UP001195769">
    <property type="component" value="Unassembled WGS sequence"/>
</dbReference>
<evidence type="ECO:0000313" key="1">
    <source>
        <dbReference type="EMBL" id="KAG1895733.1"/>
    </source>
</evidence>
<gene>
    <name evidence="1" type="ORF">F5891DRAFT_932428</name>
</gene>